<comment type="caution">
    <text evidence="2">The sequence shown here is derived from an EMBL/GenBank/DDBJ whole genome shotgun (WGS) entry which is preliminary data.</text>
</comment>
<feature type="transmembrane region" description="Helical" evidence="1">
    <location>
        <begin position="172"/>
        <end position="193"/>
    </location>
</feature>
<organism evidence="2 3">
    <name type="scientific">Rugosimonospora acidiphila</name>
    <dbReference type="NCBI Taxonomy" id="556531"/>
    <lineage>
        <taxon>Bacteria</taxon>
        <taxon>Bacillati</taxon>
        <taxon>Actinomycetota</taxon>
        <taxon>Actinomycetes</taxon>
        <taxon>Micromonosporales</taxon>
        <taxon>Micromonosporaceae</taxon>
        <taxon>Rugosimonospora</taxon>
    </lineage>
</organism>
<reference evidence="3" key="1">
    <citation type="journal article" date="2019" name="Int. J. Syst. Evol. Microbiol.">
        <title>The Global Catalogue of Microorganisms (GCM) 10K type strain sequencing project: providing services to taxonomists for standard genome sequencing and annotation.</title>
        <authorList>
            <consortium name="The Broad Institute Genomics Platform"/>
            <consortium name="The Broad Institute Genome Sequencing Center for Infectious Disease"/>
            <person name="Wu L."/>
            <person name="Ma J."/>
        </authorList>
    </citation>
    <scope>NUCLEOTIDE SEQUENCE [LARGE SCALE GENOMIC DNA]</scope>
    <source>
        <strain evidence="3">JCM 18304</strain>
    </source>
</reference>
<feature type="transmembrane region" description="Helical" evidence="1">
    <location>
        <begin position="39"/>
        <end position="57"/>
    </location>
</feature>
<protein>
    <recommendedName>
        <fullName evidence="4">ABC-2 type transport system permease protein</fullName>
    </recommendedName>
</protein>
<evidence type="ECO:0008006" key="4">
    <source>
        <dbReference type="Google" id="ProtNLM"/>
    </source>
</evidence>
<proteinExistence type="predicted"/>
<accession>A0ABP9RJK5</accession>
<keyword evidence="3" id="KW-1185">Reference proteome</keyword>
<keyword evidence="1" id="KW-0472">Membrane</keyword>
<sequence>MIAVLRSEVHRSLTVRSGWISMAAIVLLGLTFGWFSVDFWSLLAELGAFAIAVMNTGQHYQHRTAVLLYLGQPRRLTALAAQALAAVVLATAVAVASGLAVLVTGAAHQFRSTLAVVPLMALYGVFNATVVRRPTWLFIGYAGWFIFIEGLVGKLELPLPISSFLKAGGGDYHSLLIFAGWTALAMVAAIVAVHRDLTSD</sequence>
<feature type="transmembrane region" description="Helical" evidence="1">
    <location>
        <begin position="135"/>
        <end position="152"/>
    </location>
</feature>
<keyword evidence="1" id="KW-1133">Transmembrane helix</keyword>
<evidence type="ECO:0000313" key="2">
    <source>
        <dbReference type="EMBL" id="GAA5178485.1"/>
    </source>
</evidence>
<dbReference type="EMBL" id="BAABJQ010000002">
    <property type="protein sequence ID" value="GAA5178485.1"/>
    <property type="molecule type" value="Genomic_DNA"/>
</dbReference>
<evidence type="ECO:0000313" key="3">
    <source>
        <dbReference type="Proteomes" id="UP001501570"/>
    </source>
</evidence>
<dbReference type="Proteomes" id="UP001501570">
    <property type="component" value="Unassembled WGS sequence"/>
</dbReference>
<feature type="transmembrane region" description="Helical" evidence="1">
    <location>
        <begin position="109"/>
        <end position="128"/>
    </location>
</feature>
<feature type="transmembrane region" description="Helical" evidence="1">
    <location>
        <begin position="78"/>
        <end position="103"/>
    </location>
</feature>
<name>A0ABP9RJK5_9ACTN</name>
<dbReference type="RefSeq" id="WP_345625802.1">
    <property type="nucleotide sequence ID" value="NZ_BAABJQ010000002.1"/>
</dbReference>
<feature type="transmembrane region" description="Helical" evidence="1">
    <location>
        <begin position="12"/>
        <end position="33"/>
    </location>
</feature>
<keyword evidence="1" id="KW-0812">Transmembrane</keyword>
<gene>
    <name evidence="2" type="ORF">GCM10023322_05760</name>
</gene>
<evidence type="ECO:0000256" key="1">
    <source>
        <dbReference type="SAM" id="Phobius"/>
    </source>
</evidence>